<dbReference type="KEGG" id="abri:DFR85_03405"/>
<reference evidence="1 2" key="1">
    <citation type="submission" date="2018-05" db="EMBL/GenBank/DDBJ databases">
        <title>Complete Genome Sequences of Extremely Thermoacidophilic, Metal-Mobilizing Type-Strain Members of the Archaeal Family Sulfolobaceae: Acidianus brierleyi DSM-1651T, Acidianus sulfidivorans DSM-18786T, Metallosphaera hakonensis DSM-7519T, and Metallosphaera prunae DSM-10039T.</title>
        <authorList>
            <person name="Counts J.A."/>
            <person name="Kelly R.M."/>
        </authorList>
    </citation>
    <scope>NUCLEOTIDE SEQUENCE [LARGE SCALE GENOMIC DNA]</scope>
    <source>
        <strain evidence="1 2">DSM 1651</strain>
    </source>
</reference>
<keyword evidence="2" id="KW-1185">Reference proteome</keyword>
<protein>
    <submittedName>
        <fullName evidence="1">Uncharacterized protein</fullName>
    </submittedName>
</protein>
<dbReference type="Gene3D" id="2.10.260.10">
    <property type="match status" value="1"/>
</dbReference>
<proteinExistence type="predicted"/>
<organism evidence="1 2">
    <name type="scientific">Acidianus brierleyi</name>
    <dbReference type="NCBI Taxonomy" id="41673"/>
    <lineage>
        <taxon>Archaea</taxon>
        <taxon>Thermoproteota</taxon>
        <taxon>Thermoprotei</taxon>
        <taxon>Sulfolobales</taxon>
        <taxon>Sulfolobaceae</taxon>
        <taxon>Acidianus</taxon>
    </lineage>
</organism>
<dbReference type="InterPro" id="IPR037914">
    <property type="entry name" value="SpoVT-AbrB_sf"/>
</dbReference>
<accession>A0A2U9ICQ9</accession>
<dbReference type="RefSeq" id="WP_110269686.1">
    <property type="nucleotide sequence ID" value="NZ_CP029289.2"/>
</dbReference>
<gene>
    <name evidence="1" type="ORF">DFR85_03405</name>
</gene>
<evidence type="ECO:0000313" key="2">
    <source>
        <dbReference type="Proteomes" id="UP000248044"/>
    </source>
</evidence>
<name>A0A2U9ICQ9_9CREN</name>
<dbReference type="GeneID" id="36831171"/>
<dbReference type="Proteomes" id="UP000248044">
    <property type="component" value="Chromosome"/>
</dbReference>
<sequence length="68" mass="8084">MDWSISPTKAIIVTYSNYDVKNIYFFHKYTFMIVKLDDKGIIYLPKEIREKIKSKDFYITEVPDGILS</sequence>
<evidence type="ECO:0000313" key="1">
    <source>
        <dbReference type="EMBL" id="AWR93802.1"/>
    </source>
</evidence>
<dbReference type="AlphaFoldDB" id="A0A2U9ICQ9"/>
<dbReference type="SUPFAM" id="SSF89447">
    <property type="entry name" value="AbrB/MazE/MraZ-like"/>
    <property type="match status" value="1"/>
</dbReference>
<dbReference type="EMBL" id="CP029289">
    <property type="protein sequence ID" value="AWR93802.1"/>
    <property type="molecule type" value="Genomic_DNA"/>
</dbReference>
<dbReference type="OrthoDB" id="28233at2157"/>